<evidence type="ECO:0000259" key="4">
    <source>
        <dbReference type="PROSITE" id="PS50158"/>
    </source>
</evidence>
<keyword evidence="2" id="KW-0863">Zinc-finger</keyword>
<dbReference type="PANTHER" id="PTHR33223:SF6">
    <property type="entry name" value="CCHC-TYPE DOMAIN-CONTAINING PROTEIN"/>
    <property type="match status" value="1"/>
</dbReference>
<reference evidence="6" key="2">
    <citation type="submission" date="2025-05" db="UniProtKB">
        <authorList>
            <consortium name="EnsemblMetazoa"/>
        </authorList>
    </citation>
    <scope>IDENTIFICATION</scope>
    <source>
        <strain evidence="6">Foshan</strain>
    </source>
</reference>
<evidence type="ECO:0000313" key="7">
    <source>
        <dbReference type="Proteomes" id="UP000069940"/>
    </source>
</evidence>
<keyword evidence="1" id="KW-0378">Hydrolase</keyword>
<feature type="region of interest" description="Disordered" evidence="3">
    <location>
        <begin position="1"/>
        <end position="20"/>
    </location>
</feature>
<dbReference type="SMART" id="SM00343">
    <property type="entry name" value="ZnF_C2HC"/>
    <property type="match status" value="2"/>
</dbReference>
<dbReference type="InterPro" id="IPR001969">
    <property type="entry name" value="Aspartic_peptidase_AS"/>
</dbReference>
<dbReference type="Proteomes" id="UP000069940">
    <property type="component" value="Unassembled WGS sequence"/>
</dbReference>
<evidence type="ECO:0008006" key="8">
    <source>
        <dbReference type="Google" id="ProtNLM"/>
    </source>
</evidence>
<keyword evidence="2" id="KW-0862">Zinc</keyword>
<dbReference type="EnsemblMetazoa" id="AALFPA23_014005.R20331">
    <property type="protein sequence ID" value="AALFPA23_014005.P20331"/>
    <property type="gene ID" value="AALFPA23_014005"/>
</dbReference>
<dbReference type="PROSITE" id="PS50175">
    <property type="entry name" value="ASP_PROT_RETROV"/>
    <property type="match status" value="1"/>
</dbReference>
<keyword evidence="7" id="KW-1185">Reference proteome</keyword>
<protein>
    <recommendedName>
        <fullName evidence="8">CCHC-type domain-containing protein</fullName>
    </recommendedName>
</protein>
<accession>A0ABM1Z150</accession>
<evidence type="ECO:0000256" key="3">
    <source>
        <dbReference type="SAM" id="MobiDB-lite"/>
    </source>
</evidence>
<dbReference type="PROSITE" id="PS00141">
    <property type="entry name" value="ASP_PROTEASE"/>
    <property type="match status" value="1"/>
</dbReference>
<dbReference type="CDD" id="cd00303">
    <property type="entry name" value="retropepsin_like"/>
    <property type="match status" value="1"/>
</dbReference>
<dbReference type="PROSITE" id="PS50158">
    <property type="entry name" value="ZF_CCHC"/>
    <property type="match status" value="1"/>
</dbReference>
<evidence type="ECO:0000256" key="1">
    <source>
        <dbReference type="ARBA" id="ARBA00022801"/>
    </source>
</evidence>
<proteinExistence type="predicted"/>
<dbReference type="SUPFAM" id="SSF50630">
    <property type="entry name" value="Acid proteases"/>
    <property type="match status" value="1"/>
</dbReference>
<dbReference type="InterPro" id="IPR001995">
    <property type="entry name" value="Peptidase_A2_cat"/>
</dbReference>
<feature type="domain" description="CCHC-type" evidence="4">
    <location>
        <begin position="232"/>
        <end position="247"/>
    </location>
</feature>
<dbReference type="SUPFAM" id="SSF57756">
    <property type="entry name" value="Retrovirus zinc finger-like domains"/>
    <property type="match status" value="1"/>
</dbReference>
<feature type="domain" description="Peptidase A2" evidence="5">
    <location>
        <begin position="325"/>
        <end position="405"/>
    </location>
</feature>
<dbReference type="InterPro" id="IPR001878">
    <property type="entry name" value="Znf_CCHC"/>
</dbReference>
<dbReference type="PANTHER" id="PTHR33223">
    <property type="entry name" value="CCHC-TYPE DOMAIN-CONTAINING PROTEIN"/>
    <property type="match status" value="1"/>
</dbReference>
<keyword evidence="2" id="KW-0479">Metal-binding</keyword>
<dbReference type="InterPro" id="IPR018061">
    <property type="entry name" value="Retropepsins"/>
</dbReference>
<dbReference type="GeneID" id="109622675"/>
<reference evidence="7" key="1">
    <citation type="journal article" date="2015" name="Proc. Natl. Acad. Sci. U.S.A.">
        <title>Genome sequence of the Asian Tiger mosquito, Aedes albopictus, reveals insights into its biology, genetics, and evolution.</title>
        <authorList>
            <person name="Chen X.G."/>
            <person name="Jiang X."/>
            <person name="Gu J."/>
            <person name="Xu M."/>
            <person name="Wu Y."/>
            <person name="Deng Y."/>
            <person name="Zhang C."/>
            <person name="Bonizzoni M."/>
            <person name="Dermauw W."/>
            <person name="Vontas J."/>
            <person name="Armbruster P."/>
            <person name="Huang X."/>
            <person name="Yang Y."/>
            <person name="Zhang H."/>
            <person name="He W."/>
            <person name="Peng H."/>
            <person name="Liu Y."/>
            <person name="Wu K."/>
            <person name="Chen J."/>
            <person name="Lirakis M."/>
            <person name="Topalis P."/>
            <person name="Van Leeuwen T."/>
            <person name="Hall A.B."/>
            <person name="Jiang X."/>
            <person name="Thorpe C."/>
            <person name="Mueller R.L."/>
            <person name="Sun C."/>
            <person name="Waterhouse R.M."/>
            <person name="Yan G."/>
            <person name="Tu Z.J."/>
            <person name="Fang X."/>
            <person name="James A.A."/>
        </authorList>
    </citation>
    <scope>NUCLEOTIDE SEQUENCE [LARGE SCALE GENOMIC DNA]</scope>
    <source>
        <strain evidence="7">Foshan</strain>
    </source>
</reference>
<evidence type="ECO:0000259" key="5">
    <source>
        <dbReference type="PROSITE" id="PS50175"/>
    </source>
</evidence>
<dbReference type="RefSeq" id="XP_062706889.1">
    <property type="nucleotide sequence ID" value="XM_062850905.1"/>
</dbReference>
<dbReference type="Gene3D" id="4.10.60.10">
    <property type="entry name" value="Zinc finger, CCHC-type"/>
    <property type="match status" value="1"/>
</dbReference>
<dbReference type="Pfam" id="PF00077">
    <property type="entry name" value="RVP"/>
    <property type="match status" value="1"/>
</dbReference>
<sequence length="522" mass="59287">MPRRRTSARQEQGLSSTHNEETLMDGCQRSNATVQEKLLHPDELKHLIPEFREGAGVTKWLNTIEHYAELYGWQDRTVLLYASCRLAGAAREWYNGFRDVINTFEEFDRFIKKAFPDQRNEADIHQELQQAVKMSGESYENFVFRVNALGINGSVSNAAIIVYIIRGLSNDPIYDCLVSRRYGDIYELLEHIKWCETNLHFRRKKGTAVQLAEITKTQARTMSTKQTQQIVCYNCNEEGHKSIHCSKPQRIQRCTNCQRTGHTAAGCLKTTTLPVVAQPKPAISRPSVNVIGYGEQYDDTERILNTDHDSRMKVNVILGNELKEYNALVDSGSAVSLVRISNLPRIITKQPNLIRDQIFGANGSKINQLGSVSTKLIVQRVVFDVVLVIVPDTTMSVDLILGRDFLNMNHINAVSFSGYVSEKSSNCYDVEIMRNVFHGDDQSSGADLIRFDESMILDVGDTAETVQHTKEINEVFTRDYVKREKPSQPLVHYSCDIKLKHDKYFTATPARLSNTENQELPN</sequence>
<name>A0ABM1Z150_AEDAL</name>
<dbReference type="Pfam" id="PF00098">
    <property type="entry name" value="zf-CCHC"/>
    <property type="match status" value="1"/>
</dbReference>
<dbReference type="InterPro" id="IPR036875">
    <property type="entry name" value="Znf_CCHC_sf"/>
</dbReference>
<dbReference type="InterPro" id="IPR021109">
    <property type="entry name" value="Peptidase_aspartic_dom_sf"/>
</dbReference>
<evidence type="ECO:0000313" key="6">
    <source>
        <dbReference type="EnsemblMetazoa" id="AALFPA23_014005.P20331"/>
    </source>
</evidence>
<evidence type="ECO:0000256" key="2">
    <source>
        <dbReference type="PROSITE-ProRule" id="PRU00047"/>
    </source>
</evidence>
<dbReference type="Gene3D" id="2.40.70.10">
    <property type="entry name" value="Acid Proteases"/>
    <property type="match status" value="1"/>
</dbReference>
<organism evidence="6 7">
    <name type="scientific">Aedes albopictus</name>
    <name type="common">Asian tiger mosquito</name>
    <name type="synonym">Stegomyia albopicta</name>
    <dbReference type="NCBI Taxonomy" id="7160"/>
    <lineage>
        <taxon>Eukaryota</taxon>
        <taxon>Metazoa</taxon>
        <taxon>Ecdysozoa</taxon>
        <taxon>Arthropoda</taxon>
        <taxon>Hexapoda</taxon>
        <taxon>Insecta</taxon>
        <taxon>Pterygota</taxon>
        <taxon>Neoptera</taxon>
        <taxon>Endopterygota</taxon>
        <taxon>Diptera</taxon>
        <taxon>Nematocera</taxon>
        <taxon>Culicoidea</taxon>
        <taxon>Culicidae</taxon>
        <taxon>Culicinae</taxon>
        <taxon>Aedini</taxon>
        <taxon>Aedes</taxon>
        <taxon>Stegomyia</taxon>
    </lineage>
</organism>